<dbReference type="EMBL" id="AM459744">
    <property type="protein sequence ID" value="CAN83246.1"/>
    <property type="molecule type" value="Genomic_DNA"/>
</dbReference>
<dbReference type="AlphaFoldDB" id="A5BHI1"/>
<organism evidence="1">
    <name type="scientific">Vitis vinifera</name>
    <name type="common">Grape</name>
    <dbReference type="NCBI Taxonomy" id="29760"/>
    <lineage>
        <taxon>Eukaryota</taxon>
        <taxon>Viridiplantae</taxon>
        <taxon>Streptophyta</taxon>
        <taxon>Embryophyta</taxon>
        <taxon>Tracheophyta</taxon>
        <taxon>Spermatophyta</taxon>
        <taxon>Magnoliopsida</taxon>
        <taxon>eudicotyledons</taxon>
        <taxon>Gunneridae</taxon>
        <taxon>Pentapetalae</taxon>
        <taxon>rosids</taxon>
        <taxon>Vitales</taxon>
        <taxon>Vitaceae</taxon>
        <taxon>Viteae</taxon>
        <taxon>Vitis</taxon>
    </lineage>
</organism>
<name>A5BHI1_VITVI</name>
<gene>
    <name evidence="1" type="ORF">VITISV_042983</name>
</gene>
<sequence>MVGALKHRGSLLRDNLRNLPERKALRWEGLKCRDACMWKIIVGDPRQNRCGRRNLSAWCPKEFQKSSGPETKALRWEALSATTQYLKFENYSFLSHSIQIRIRWNVSLRY</sequence>
<accession>A5BHI1</accession>
<evidence type="ECO:0000313" key="1">
    <source>
        <dbReference type="EMBL" id="CAN83246.1"/>
    </source>
</evidence>
<reference evidence="1" key="1">
    <citation type="journal article" date="2007" name="PLoS ONE">
        <title>The first genome sequence of an elite grapevine cultivar (Pinot noir Vitis vinifera L.): coping with a highly heterozygous genome.</title>
        <authorList>
            <person name="Velasco R."/>
            <person name="Zharkikh A."/>
            <person name="Troggio M."/>
            <person name="Cartwright D.A."/>
            <person name="Cestaro A."/>
            <person name="Pruss D."/>
            <person name="Pindo M."/>
            <person name="FitzGerald L.M."/>
            <person name="Vezzulli S."/>
            <person name="Reid J."/>
            <person name="Malacarne G."/>
            <person name="Iliev D."/>
            <person name="Coppola G."/>
            <person name="Wardell B."/>
            <person name="Micheletti D."/>
            <person name="Macalma T."/>
            <person name="Facci M."/>
            <person name="Mitchell J.T."/>
            <person name="Perazzolli M."/>
            <person name="Eldredge G."/>
            <person name="Gatto P."/>
            <person name="Oyzerski R."/>
            <person name="Moretto M."/>
            <person name="Gutin N."/>
            <person name="Stefanini M."/>
            <person name="Chen Y."/>
            <person name="Segala C."/>
            <person name="Davenport C."/>
            <person name="Dematte L."/>
            <person name="Mraz A."/>
            <person name="Battilana J."/>
            <person name="Stormo K."/>
            <person name="Costa F."/>
            <person name="Tao Q."/>
            <person name="Si-Ammour A."/>
            <person name="Harkins T."/>
            <person name="Lackey A."/>
            <person name="Perbost C."/>
            <person name="Taillon B."/>
            <person name="Stella A."/>
            <person name="Solovyev V."/>
            <person name="Fawcett J.A."/>
            <person name="Sterck L."/>
            <person name="Vandepoele K."/>
            <person name="Grando S.M."/>
            <person name="Toppo S."/>
            <person name="Moser C."/>
            <person name="Lanchbury J."/>
            <person name="Bogden R."/>
            <person name="Skolnick M."/>
            <person name="Sgaramella V."/>
            <person name="Bhatnagar S.K."/>
            <person name="Fontana P."/>
            <person name="Gutin A."/>
            <person name="Van de Peer Y."/>
            <person name="Salamini F."/>
            <person name="Viola R."/>
        </authorList>
    </citation>
    <scope>NUCLEOTIDE SEQUENCE</scope>
</reference>
<protein>
    <submittedName>
        <fullName evidence="1">Uncharacterized protein</fullName>
    </submittedName>
</protein>
<proteinExistence type="predicted"/>